<dbReference type="GO" id="GO:0015740">
    <property type="term" value="P:C4-dicarboxylate transport"/>
    <property type="evidence" value="ECO:0007669"/>
    <property type="project" value="TreeGrafter"/>
</dbReference>
<evidence type="ECO:0000256" key="6">
    <source>
        <dbReference type="ARBA" id="ARBA00022989"/>
    </source>
</evidence>
<reference evidence="11 12" key="1">
    <citation type="submission" date="2018-03" db="EMBL/GenBank/DDBJ databases">
        <title>Rhodobacter blasticus.</title>
        <authorList>
            <person name="Meyer T.E."/>
            <person name="Miller S."/>
            <person name="Lodha T."/>
            <person name="Gandham S."/>
            <person name="Chintalapati S."/>
            <person name="Chintalapati V.R."/>
        </authorList>
    </citation>
    <scope>NUCLEOTIDE SEQUENCE [LARGE SCALE GENOMIC DNA]</scope>
    <source>
        <strain evidence="11 12">DSM 2131</strain>
    </source>
</reference>
<feature type="transmembrane region" description="Helical" evidence="9">
    <location>
        <begin position="85"/>
        <end position="105"/>
    </location>
</feature>
<evidence type="ECO:0000256" key="9">
    <source>
        <dbReference type="RuleBase" id="RU369079"/>
    </source>
</evidence>
<dbReference type="PANTHER" id="PTHR35011">
    <property type="entry name" value="2,3-DIKETO-L-GULONATE TRAP TRANSPORTER SMALL PERMEASE PROTEIN YIAM"/>
    <property type="match status" value="1"/>
</dbReference>
<evidence type="ECO:0000259" key="10">
    <source>
        <dbReference type="Pfam" id="PF04290"/>
    </source>
</evidence>
<evidence type="ECO:0000256" key="2">
    <source>
        <dbReference type="ARBA" id="ARBA00022448"/>
    </source>
</evidence>
<comment type="function">
    <text evidence="9">Part of the tripartite ATP-independent periplasmic (TRAP) transport system.</text>
</comment>
<gene>
    <name evidence="11" type="ORF">C5F44_13905</name>
</gene>
<evidence type="ECO:0000256" key="8">
    <source>
        <dbReference type="ARBA" id="ARBA00038436"/>
    </source>
</evidence>
<comment type="similarity">
    <text evidence="8 9">Belongs to the TRAP transporter small permease family.</text>
</comment>
<feature type="transmembrane region" description="Helical" evidence="9">
    <location>
        <begin position="139"/>
        <end position="164"/>
    </location>
</feature>
<comment type="caution">
    <text evidence="11">The sequence shown here is derived from an EMBL/GenBank/DDBJ whole genome shotgun (WGS) entry which is preliminary data.</text>
</comment>
<dbReference type="Proteomes" id="UP000241362">
    <property type="component" value="Unassembled WGS sequence"/>
</dbReference>
<sequence length="186" mass="20877">MRAMRRTFDAILSTCLIWMLVVLLGVMLVQIFLRYGFSTSLIWGEEVCRYLLVWVSFLGAILAYERGEIASVPMLRDALPRRLGLVLAMFANACGVVLLAVLVWYGCIYAHRLGSAPIPAMKFLLGDLFGPDVAVPSMFWIYVALPVGLALFALRLAMDILLYARMMNRGQRASDLRDDLAREMHG</sequence>
<evidence type="ECO:0000313" key="12">
    <source>
        <dbReference type="Proteomes" id="UP000241362"/>
    </source>
</evidence>
<keyword evidence="4 9" id="KW-0997">Cell inner membrane</keyword>
<evidence type="ECO:0000256" key="3">
    <source>
        <dbReference type="ARBA" id="ARBA00022475"/>
    </source>
</evidence>
<name>A0A2T4J6B7_FUSBL</name>
<protein>
    <recommendedName>
        <fullName evidence="9">TRAP transporter small permease protein</fullName>
    </recommendedName>
</protein>
<keyword evidence="6 9" id="KW-1133">Transmembrane helix</keyword>
<comment type="subcellular location">
    <subcellularLocation>
        <location evidence="1 9">Cell inner membrane</location>
        <topology evidence="1 9">Multi-pass membrane protein</topology>
    </subcellularLocation>
</comment>
<dbReference type="AlphaFoldDB" id="A0A2T4J6B7"/>
<evidence type="ECO:0000256" key="7">
    <source>
        <dbReference type="ARBA" id="ARBA00023136"/>
    </source>
</evidence>
<proteinExistence type="inferred from homology"/>
<keyword evidence="2 9" id="KW-0813">Transport</keyword>
<organism evidence="11 12">
    <name type="scientific">Fuscovulum blasticum DSM 2131</name>
    <dbReference type="NCBI Taxonomy" id="1188250"/>
    <lineage>
        <taxon>Bacteria</taxon>
        <taxon>Pseudomonadati</taxon>
        <taxon>Pseudomonadota</taxon>
        <taxon>Alphaproteobacteria</taxon>
        <taxon>Rhodobacterales</taxon>
        <taxon>Paracoccaceae</taxon>
        <taxon>Pseudogemmobacter</taxon>
    </lineage>
</organism>
<keyword evidence="12" id="KW-1185">Reference proteome</keyword>
<evidence type="ECO:0000313" key="11">
    <source>
        <dbReference type="EMBL" id="PTE13432.1"/>
    </source>
</evidence>
<dbReference type="Pfam" id="PF04290">
    <property type="entry name" value="DctQ"/>
    <property type="match status" value="1"/>
</dbReference>
<dbReference type="InterPro" id="IPR055348">
    <property type="entry name" value="DctQ"/>
</dbReference>
<dbReference type="GO" id="GO:0022857">
    <property type="term" value="F:transmembrane transporter activity"/>
    <property type="evidence" value="ECO:0007669"/>
    <property type="project" value="UniProtKB-UniRule"/>
</dbReference>
<keyword evidence="7 9" id="KW-0472">Membrane</keyword>
<evidence type="ECO:0000256" key="5">
    <source>
        <dbReference type="ARBA" id="ARBA00022692"/>
    </source>
</evidence>
<dbReference type="PANTHER" id="PTHR35011:SF2">
    <property type="entry name" value="2,3-DIKETO-L-GULONATE TRAP TRANSPORTER SMALL PERMEASE PROTEIN YIAM"/>
    <property type="match status" value="1"/>
</dbReference>
<feature type="domain" description="Tripartite ATP-independent periplasmic transporters DctQ component" evidence="10">
    <location>
        <begin position="24"/>
        <end position="161"/>
    </location>
</feature>
<dbReference type="GO" id="GO:0005886">
    <property type="term" value="C:plasma membrane"/>
    <property type="evidence" value="ECO:0007669"/>
    <property type="project" value="UniProtKB-SubCell"/>
</dbReference>
<evidence type="ECO:0000256" key="1">
    <source>
        <dbReference type="ARBA" id="ARBA00004429"/>
    </source>
</evidence>
<feature type="transmembrane region" description="Helical" evidence="9">
    <location>
        <begin position="47"/>
        <end position="64"/>
    </location>
</feature>
<keyword evidence="5 9" id="KW-0812">Transmembrane</keyword>
<dbReference type="InterPro" id="IPR007387">
    <property type="entry name" value="TRAP_DctQ"/>
</dbReference>
<dbReference type="RefSeq" id="WP_107674146.1">
    <property type="nucleotide sequence ID" value="NZ_PZKE01000014.1"/>
</dbReference>
<accession>A0A2T4J6B7</accession>
<dbReference type="EMBL" id="PZKE01000014">
    <property type="protein sequence ID" value="PTE13432.1"/>
    <property type="molecule type" value="Genomic_DNA"/>
</dbReference>
<comment type="subunit">
    <text evidence="9">The complex comprises the extracytoplasmic solute receptor protein and the two transmembrane proteins.</text>
</comment>
<feature type="transmembrane region" description="Helical" evidence="9">
    <location>
        <begin position="12"/>
        <end position="35"/>
    </location>
</feature>
<evidence type="ECO:0000256" key="4">
    <source>
        <dbReference type="ARBA" id="ARBA00022519"/>
    </source>
</evidence>
<keyword evidence="3" id="KW-1003">Cell membrane</keyword>